<dbReference type="GO" id="GO:0016020">
    <property type="term" value="C:membrane"/>
    <property type="evidence" value="ECO:0007669"/>
    <property type="project" value="UniProtKB-SubCell"/>
</dbReference>
<sequence>MYIQKILAVFRILRPQQWVKNAFVFLPLFFNGSLFDIANFTVTLSVFLSFSFAASSIYCLNDIVDIEADRAHPRKCKRPFAAGILSRNIGWAIMCSLLLLSAAIELLSGGAHSGSVLSVIAVYILLNIAYCLYLKRVAIADVFIVSMGFVLRLVAGSSATQTPLSNWIVLMTFLLALFLAFAKRRDDVLIYNETGMKVRKTVSRFNLSFLNAAIVIIASVTLVCYIMYTVSPEVILRLNSEHLYVTSVFVLLGILRYLQRILVDGASGSPTRILMEDRFIQCTIAGWIAVFCIIIYL</sequence>
<dbReference type="InterPro" id="IPR044878">
    <property type="entry name" value="UbiA_sf"/>
</dbReference>
<evidence type="ECO:0000256" key="6">
    <source>
        <dbReference type="SAM" id="Phobius"/>
    </source>
</evidence>
<evidence type="ECO:0000256" key="3">
    <source>
        <dbReference type="ARBA" id="ARBA00022692"/>
    </source>
</evidence>
<feature type="transmembrane region" description="Helical" evidence="6">
    <location>
        <begin position="44"/>
        <end position="64"/>
    </location>
</feature>
<name>A0A2A6E8L7_TANFO</name>
<keyword evidence="2" id="KW-1003">Cell membrane</keyword>
<dbReference type="EMBL" id="NSLJ01000015">
    <property type="protein sequence ID" value="PDP43699.1"/>
    <property type="molecule type" value="Genomic_DNA"/>
</dbReference>
<dbReference type="Pfam" id="PF01040">
    <property type="entry name" value="UbiA"/>
    <property type="match status" value="1"/>
</dbReference>
<organism evidence="7 8">
    <name type="scientific">Tannerella forsythia</name>
    <name type="common">Bacteroides forsythus</name>
    <dbReference type="NCBI Taxonomy" id="28112"/>
    <lineage>
        <taxon>Bacteria</taxon>
        <taxon>Pseudomonadati</taxon>
        <taxon>Bacteroidota</taxon>
        <taxon>Bacteroidia</taxon>
        <taxon>Bacteroidales</taxon>
        <taxon>Tannerellaceae</taxon>
        <taxon>Tannerella</taxon>
    </lineage>
</organism>
<dbReference type="AlphaFoldDB" id="A0A2A6E8L7"/>
<dbReference type="CDD" id="cd13963">
    <property type="entry name" value="PT_UbiA_2"/>
    <property type="match status" value="1"/>
</dbReference>
<dbReference type="GeneID" id="34758203"/>
<evidence type="ECO:0000256" key="4">
    <source>
        <dbReference type="ARBA" id="ARBA00022989"/>
    </source>
</evidence>
<evidence type="ECO:0000256" key="5">
    <source>
        <dbReference type="ARBA" id="ARBA00023136"/>
    </source>
</evidence>
<keyword evidence="3 6" id="KW-0812">Transmembrane</keyword>
<dbReference type="RefSeq" id="WP_014224338.1">
    <property type="nucleotide sequence ID" value="NZ_CAJPTF010000033.1"/>
</dbReference>
<evidence type="ECO:0000256" key="1">
    <source>
        <dbReference type="ARBA" id="ARBA00004141"/>
    </source>
</evidence>
<feature type="transmembrane region" description="Helical" evidence="6">
    <location>
        <begin position="21"/>
        <end position="38"/>
    </location>
</feature>
<keyword evidence="5 6" id="KW-0472">Membrane</keyword>
<dbReference type="NCBIfam" id="NF008978">
    <property type="entry name" value="PRK12324.1-4"/>
    <property type="match status" value="1"/>
</dbReference>
<dbReference type="Proteomes" id="UP000219259">
    <property type="component" value="Unassembled WGS sequence"/>
</dbReference>
<reference evidence="7 8" key="1">
    <citation type="submission" date="2017-09" db="EMBL/GenBank/DDBJ databases">
        <title>Phase variable restriction modification systems are present in the genome sequences of periodontal pathogens Prevotella intermedia, Tannerella forsythia and Porphyromonas gingivalis.</title>
        <authorList>
            <person name="Haigh R.D."/>
            <person name="Crawford L."/>
            <person name="Ralph J."/>
            <person name="Wanford J."/>
            <person name="Vartoukian S.R."/>
            <person name="Hijazib K."/>
            <person name="Wade W."/>
            <person name="Oggioni M.R."/>
        </authorList>
    </citation>
    <scope>NUCLEOTIDE SEQUENCE [LARGE SCALE GENOMIC DNA]</scope>
    <source>
        <strain evidence="7 8">WW11663</strain>
    </source>
</reference>
<dbReference type="Gene3D" id="1.10.357.140">
    <property type="entry name" value="UbiA prenyltransferase"/>
    <property type="match status" value="1"/>
</dbReference>
<comment type="caution">
    <text evidence="7">The sequence shown here is derived from an EMBL/GenBank/DDBJ whole genome shotgun (WGS) entry which is preliminary data.</text>
</comment>
<dbReference type="GO" id="GO:0016757">
    <property type="term" value="F:glycosyltransferase activity"/>
    <property type="evidence" value="ECO:0007669"/>
    <property type="project" value="UniProtKB-KW"/>
</dbReference>
<feature type="transmembrane region" description="Helical" evidence="6">
    <location>
        <begin position="205"/>
        <end position="230"/>
    </location>
</feature>
<feature type="transmembrane region" description="Helical" evidence="6">
    <location>
        <begin position="137"/>
        <end position="155"/>
    </location>
</feature>
<feature type="transmembrane region" description="Helical" evidence="6">
    <location>
        <begin position="167"/>
        <end position="184"/>
    </location>
</feature>
<dbReference type="InterPro" id="IPR000537">
    <property type="entry name" value="UbiA_prenyltransferase"/>
</dbReference>
<dbReference type="OMA" id="RYLYLVH"/>
<gene>
    <name evidence="7" type="ORF">CLI86_06980</name>
</gene>
<proteinExistence type="predicted"/>
<protein>
    <submittedName>
        <fullName evidence="7">Decaprenyl-phosphate phosphoribosyltransferase</fullName>
    </submittedName>
</protein>
<comment type="subcellular location">
    <subcellularLocation>
        <location evidence="1">Membrane</location>
        <topology evidence="1">Multi-pass membrane protein</topology>
    </subcellularLocation>
</comment>
<keyword evidence="7" id="KW-0808">Transferase</keyword>
<keyword evidence="4 6" id="KW-1133">Transmembrane helix</keyword>
<dbReference type="SMR" id="A0A2A6E8L7"/>
<feature type="transmembrane region" description="Helical" evidence="6">
    <location>
        <begin position="242"/>
        <end position="258"/>
    </location>
</feature>
<evidence type="ECO:0000313" key="8">
    <source>
        <dbReference type="Proteomes" id="UP000219259"/>
    </source>
</evidence>
<evidence type="ECO:0000256" key="2">
    <source>
        <dbReference type="ARBA" id="ARBA00022475"/>
    </source>
</evidence>
<feature type="transmembrane region" description="Helical" evidence="6">
    <location>
        <begin position="110"/>
        <end position="130"/>
    </location>
</feature>
<feature type="transmembrane region" description="Helical" evidence="6">
    <location>
        <begin position="279"/>
        <end position="296"/>
    </location>
</feature>
<accession>A0A2A6E8L7</accession>
<dbReference type="GO" id="GO:0016765">
    <property type="term" value="F:transferase activity, transferring alkyl or aryl (other than methyl) groups"/>
    <property type="evidence" value="ECO:0007669"/>
    <property type="project" value="InterPro"/>
</dbReference>
<keyword evidence="7" id="KW-0328">Glycosyltransferase</keyword>
<feature type="transmembrane region" description="Helical" evidence="6">
    <location>
        <begin position="85"/>
        <end position="104"/>
    </location>
</feature>
<evidence type="ECO:0000313" key="7">
    <source>
        <dbReference type="EMBL" id="PDP43699.1"/>
    </source>
</evidence>